<reference evidence="1" key="1">
    <citation type="submission" date="2022-07" db="EMBL/GenBank/DDBJ databases">
        <title>Genome Sequence of Phlebia brevispora.</title>
        <authorList>
            <person name="Buettner E."/>
        </authorList>
    </citation>
    <scope>NUCLEOTIDE SEQUENCE</scope>
    <source>
        <strain evidence="1">MPL23</strain>
    </source>
</reference>
<organism evidence="1 2">
    <name type="scientific">Phlebia brevispora</name>
    <dbReference type="NCBI Taxonomy" id="194682"/>
    <lineage>
        <taxon>Eukaryota</taxon>
        <taxon>Fungi</taxon>
        <taxon>Dikarya</taxon>
        <taxon>Basidiomycota</taxon>
        <taxon>Agaricomycotina</taxon>
        <taxon>Agaricomycetes</taxon>
        <taxon>Polyporales</taxon>
        <taxon>Meruliaceae</taxon>
        <taxon>Phlebia</taxon>
    </lineage>
</organism>
<comment type="caution">
    <text evidence="1">The sequence shown here is derived from an EMBL/GenBank/DDBJ whole genome shotgun (WGS) entry which is preliminary data.</text>
</comment>
<name>A0ACC1TAM6_9APHY</name>
<protein>
    <submittedName>
        <fullName evidence="1">Uncharacterized protein</fullName>
    </submittedName>
</protein>
<gene>
    <name evidence="1" type="ORF">NM688_g1850</name>
</gene>
<dbReference type="Proteomes" id="UP001148662">
    <property type="component" value="Unassembled WGS sequence"/>
</dbReference>
<evidence type="ECO:0000313" key="1">
    <source>
        <dbReference type="EMBL" id="KAJ3556763.1"/>
    </source>
</evidence>
<accession>A0ACC1TAM6</accession>
<dbReference type="EMBL" id="JANHOG010000214">
    <property type="protein sequence ID" value="KAJ3556763.1"/>
    <property type="molecule type" value="Genomic_DNA"/>
</dbReference>
<evidence type="ECO:0000313" key="2">
    <source>
        <dbReference type="Proteomes" id="UP001148662"/>
    </source>
</evidence>
<keyword evidence="2" id="KW-1185">Reference proteome</keyword>
<sequence length="315" mass="34507">MWSHSLLPRSLLALLFAFPVFSSPTTPFDPFHDIAVHVSKPPELPVCCLKPLAPLDNVEEEGLLSFEEWKARQLSSVQQEQAAASQPPLSPGNKSGQISAGGSPEENPSLSVGAGAATVSLEQTDAPPPNAPYFRIPLTDRFNYASMDCSARVHTAHRSAKSVSSILSSKKDKYMLSPCAEKNQFIIVELCDDIRIDTVQLANYEFFSGVFKDFTVHVAKTYTTDTDGWTYAGTYKGRNTRGVQVSAKLHRTSRRVEALPAVVPSPDHAYRLLSLHSHRLPFALRKRILLSVVPIASLWTHTSRALEVGPLGSGE</sequence>
<proteinExistence type="predicted"/>